<keyword evidence="1" id="KW-1133">Transmembrane helix</keyword>
<dbReference type="EMBL" id="FOFV01000012">
    <property type="protein sequence ID" value="SER85819.1"/>
    <property type="molecule type" value="Genomic_DNA"/>
</dbReference>
<sequence>MNRGPRGGTAHPSDQLLHRYSHDQDIPADQLWAVESHLESCGPCRGRLAPEPIAEAVWAGLEPLLDATPQMPRTRAWRRVHAWVSPAAGPWLAMILLVTAAAVALDRVGVVVGDRVSLVVLVAPVLPVLGVAASWGRSLDPAHELTAATPRAGLPLVLRRTAAVLAVTVPGLAAAGLLTGIGVVRWLLPCLAFTVGTLALGTLIGVTRAAVVLVAAWAVVIVAPTIAFSRTALAFDQAATPVWAGLLVAGLVVTAVRRMTFTRLEGNR</sequence>
<reference evidence="3" key="1">
    <citation type="submission" date="2016-10" db="EMBL/GenBank/DDBJ databases">
        <authorList>
            <person name="Varghese N."/>
            <person name="Submissions S."/>
        </authorList>
    </citation>
    <scope>NUCLEOTIDE SEQUENCE [LARGE SCALE GENOMIC DNA]</scope>
    <source>
        <strain evidence="3">DSM 44437</strain>
    </source>
</reference>
<feature type="transmembrane region" description="Helical" evidence="1">
    <location>
        <begin position="238"/>
        <end position="256"/>
    </location>
</feature>
<gene>
    <name evidence="2" type="ORF">SAMN04488000_112208</name>
</gene>
<name>A0A1H9SNE1_9PSEU</name>
<evidence type="ECO:0000313" key="3">
    <source>
        <dbReference type="Proteomes" id="UP000199503"/>
    </source>
</evidence>
<feature type="transmembrane region" description="Helical" evidence="1">
    <location>
        <begin position="211"/>
        <end position="232"/>
    </location>
</feature>
<dbReference type="RefSeq" id="WP_245786401.1">
    <property type="nucleotide sequence ID" value="NZ_FOFV01000012.1"/>
</dbReference>
<keyword evidence="1" id="KW-0812">Transmembrane</keyword>
<dbReference type="Proteomes" id="UP000199503">
    <property type="component" value="Unassembled WGS sequence"/>
</dbReference>
<evidence type="ECO:0000313" key="2">
    <source>
        <dbReference type="EMBL" id="SER85819.1"/>
    </source>
</evidence>
<keyword evidence="1" id="KW-0472">Membrane</keyword>
<keyword evidence="3" id="KW-1185">Reference proteome</keyword>
<feature type="transmembrane region" description="Helical" evidence="1">
    <location>
        <begin position="116"/>
        <end position="136"/>
    </location>
</feature>
<dbReference type="AlphaFoldDB" id="A0A1H9SNE1"/>
<evidence type="ECO:0000256" key="1">
    <source>
        <dbReference type="SAM" id="Phobius"/>
    </source>
</evidence>
<proteinExistence type="predicted"/>
<evidence type="ECO:0008006" key="4">
    <source>
        <dbReference type="Google" id="ProtNLM"/>
    </source>
</evidence>
<feature type="transmembrane region" description="Helical" evidence="1">
    <location>
        <begin position="184"/>
        <end position="204"/>
    </location>
</feature>
<feature type="transmembrane region" description="Helical" evidence="1">
    <location>
        <begin position="80"/>
        <end position="104"/>
    </location>
</feature>
<feature type="transmembrane region" description="Helical" evidence="1">
    <location>
        <begin position="157"/>
        <end position="178"/>
    </location>
</feature>
<protein>
    <recommendedName>
        <fullName evidence="4">Zinc-finger</fullName>
    </recommendedName>
</protein>
<organism evidence="2 3">
    <name type="scientific">Lentzea albida</name>
    <dbReference type="NCBI Taxonomy" id="65499"/>
    <lineage>
        <taxon>Bacteria</taxon>
        <taxon>Bacillati</taxon>
        <taxon>Actinomycetota</taxon>
        <taxon>Actinomycetes</taxon>
        <taxon>Pseudonocardiales</taxon>
        <taxon>Pseudonocardiaceae</taxon>
        <taxon>Lentzea</taxon>
    </lineage>
</organism>
<dbReference type="STRING" id="65499.SAMN04488000_112208"/>
<accession>A0A1H9SNE1</accession>